<dbReference type="InterPro" id="IPR025166">
    <property type="entry name" value="Integrase_DNA_bind_dom"/>
</dbReference>
<feature type="domain" description="Tyr recombinase" evidence="7">
    <location>
        <begin position="239"/>
        <end position="424"/>
    </location>
</feature>
<keyword evidence="10" id="KW-1185">Reference proteome</keyword>
<evidence type="ECO:0000256" key="5">
    <source>
        <dbReference type="PROSITE-ProRule" id="PRU01248"/>
    </source>
</evidence>
<dbReference type="SUPFAM" id="SSF56349">
    <property type="entry name" value="DNA breaking-rejoining enzymes"/>
    <property type="match status" value="1"/>
</dbReference>
<proteinExistence type="inferred from homology"/>
<dbReference type="InterPro" id="IPR011010">
    <property type="entry name" value="DNA_brk_join_enz"/>
</dbReference>
<dbReference type="PANTHER" id="PTHR30629:SF2">
    <property type="entry name" value="PROPHAGE INTEGRASE INTS-RELATED"/>
    <property type="match status" value="1"/>
</dbReference>
<dbReference type="Pfam" id="PF22022">
    <property type="entry name" value="Phage_int_M"/>
    <property type="match status" value="1"/>
</dbReference>
<organism evidence="9 10">
    <name type="scientific">Rubrimonas cliftonensis</name>
    <dbReference type="NCBI Taxonomy" id="89524"/>
    <lineage>
        <taxon>Bacteria</taxon>
        <taxon>Pseudomonadati</taxon>
        <taxon>Pseudomonadota</taxon>
        <taxon>Alphaproteobacteria</taxon>
        <taxon>Rhodobacterales</taxon>
        <taxon>Paracoccaceae</taxon>
        <taxon>Rubrimonas</taxon>
    </lineage>
</organism>
<dbReference type="Proteomes" id="UP000198703">
    <property type="component" value="Unassembled WGS sequence"/>
</dbReference>
<dbReference type="InterPro" id="IPR038488">
    <property type="entry name" value="Integrase_DNA-bd_sf"/>
</dbReference>
<evidence type="ECO:0000256" key="1">
    <source>
        <dbReference type="ARBA" id="ARBA00008857"/>
    </source>
</evidence>
<dbReference type="Gene3D" id="3.30.160.390">
    <property type="entry name" value="Integrase, DNA-binding domain"/>
    <property type="match status" value="1"/>
</dbReference>
<evidence type="ECO:0000256" key="6">
    <source>
        <dbReference type="SAM" id="MobiDB-lite"/>
    </source>
</evidence>
<feature type="domain" description="Core-binding (CB)" evidence="8">
    <location>
        <begin position="131"/>
        <end position="213"/>
    </location>
</feature>
<evidence type="ECO:0000256" key="2">
    <source>
        <dbReference type="ARBA" id="ARBA00022908"/>
    </source>
</evidence>
<evidence type="ECO:0000313" key="9">
    <source>
        <dbReference type="EMBL" id="SEA29135.1"/>
    </source>
</evidence>
<feature type="region of interest" description="Disordered" evidence="6">
    <location>
        <begin position="17"/>
        <end position="41"/>
    </location>
</feature>
<dbReference type="PANTHER" id="PTHR30629">
    <property type="entry name" value="PROPHAGE INTEGRASE"/>
    <property type="match status" value="1"/>
</dbReference>
<gene>
    <name evidence="9" type="ORF">SAMN05444370_1042</name>
</gene>
<dbReference type="PROSITE" id="PS51900">
    <property type="entry name" value="CB"/>
    <property type="match status" value="1"/>
</dbReference>
<sequence>MMQPMVLAKREGMWGKMWDGHGAGPDGGEPSRTGKAKGPHRDRRLTALFVKKAPPGRHTDGGGLFLVVDPSGARRWLLRVVVQGSRRDFGLGSATLVSLLQAREKAQTFRAIARAGGDPKAEQDAAARARTPFSEVAEKVFATKIRGNNRNAKHVDQWITTLRTYAFPKIGKRPVDAITRPDIVALLEPIWLEKQETARRVLQRLKTVFDYALAMEYRTGANPVEGVRKALATQKAKVRHFEAMPWEMAPDFVATLEAVEGVAALALRFTIFTALRSGTVRQATWNEISEETGLWLVPGEKMKGGEDFAVPLSEGALRVLGSAKAFRTGARSPVFPPPAQARRKSDGTRSPYLSENAMLGVMKRWGGGYTVHGFRSTFRDWSEAQTGTRYSHEVKEAALAHSIKNKTEAAYRRLDYFEQRMPLMNEWSRFLCGDDVSAEEQAIADTAFTQALERISAPTPR</sequence>
<dbReference type="AlphaFoldDB" id="A0A1H3ZZJ9"/>
<dbReference type="InterPro" id="IPR013762">
    <property type="entry name" value="Integrase-like_cat_sf"/>
</dbReference>
<dbReference type="GO" id="GO:0003677">
    <property type="term" value="F:DNA binding"/>
    <property type="evidence" value="ECO:0007669"/>
    <property type="project" value="UniProtKB-UniRule"/>
</dbReference>
<dbReference type="PROSITE" id="PS51898">
    <property type="entry name" value="TYR_RECOMBINASE"/>
    <property type="match status" value="1"/>
</dbReference>
<dbReference type="RefSeq" id="WP_093251709.1">
    <property type="nucleotide sequence ID" value="NZ_FNQM01000004.1"/>
</dbReference>
<name>A0A1H3ZZJ9_9RHOB</name>
<evidence type="ECO:0000313" key="10">
    <source>
        <dbReference type="Proteomes" id="UP000198703"/>
    </source>
</evidence>
<dbReference type="InterPro" id="IPR053876">
    <property type="entry name" value="Phage_int_M"/>
</dbReference>
<dbReference type="Pfam" id="PF13356">
    <property type="entry name" value="Arm-DNA-bind_3"/>
    <property type="match status" value="1"/>
</dbReference>
<dbReference type="Gene3D" id="1.10.150.130">
    <property type="match status" value="1"/>
</dbReference>
<evidence type="ECO:0000256" key="3">
    <source>
        <dbReference type="ARBA" id="ARBA00023125"/>
    </source>
</evidence>
<dbReference type="CDD" id="cd00801">
    <property type="entry name" value="INT_P4_C"/>
    <property type="match status" value="1"/>
</dbReference>
<keyword evidence="4" id="KW-0233">DNA recombination</keyword>
<evidence type="ECO:0000259" key="7">
    <source>
        <dbReference type="PROSITE" id="PS51898"/>
    </source>
</evidence>
<evidence type="ECO:0000256" key="4">
    <source>
        <dbReference type="ARBA" id="ARBA00023172"/>
    </source>
</evidence>
<dbReference type="InterPro" id="IPR044068">
    <property type="entry name" value="CB"/>
</dbReference>
<reference evidence="9 10" key="1">
    <citation type="submission" date="2016-10" db="EMBL/GenBank/DDBJ databases">
        <authorList>
            <person name="de Groot N.N."/>
        </authorList>
    </citation>
    <scope>NUCLEOTIDE SEQUENCE [LARGE SCALE GENOMIC DNA]</scope>
    <source>
        <strain evidence="9 10">DSM 15345</strain>
    </source>
</reference>
<dbReference type="InterPro" id="IPR010998">
    <property type="entry name" value="Integrase_recombinase_N"/>
</dbReference>
<accession>A0A1H3ZZJ9</accession>
<dbReference type="STRING" id="89524.SAMN05444370_1042"/>
<dbReference type="InterPro" id="IPR050808">
    <property type="entry name" value="Phage_Integrase"/>
</dbReference>
<evidence type="ECO:0000259" key="8">
    <source>
        <dbReference type="PROSITE" id="PS51900"/>
    </source>
</evidence>
<dbReference type="Gene3D" id="1.10.443.10">
    <property type="entry name" value="Intergrase catalytic core"/>
    <property type="match status" value="1"/>
</dbReference>
<keyword evidence="2" id="KW-0229">DNA integration</keyword>
<dbReference type="GO" id="GO:0015074">
    <property type="term" value="P:DNA integration"/>
    <property type="evidence" value="ECO:0007669"/>
    <property type="project" value="UniProtKB-KW"/>
</dbReference>
<protein>
    <submittedName>
        <fullName evidence="9">Integrase</fullName>
    </submittedName>
</protein>
<keyword evidence="3 5" id="KW-0238">DNA-binding</keyword>
<dbReference type="EMBL" id="FNQM01000004">
    <property type="protein sequence ID" value="SEA29135.1"/>
    <property type="molecule type" value="Genomic_DNA"/>
</dbReference>
<comment type="similarity">
    <text evidence="1">Belongs to the 'phage' integrase family.</text>
</comment>
<dbReference type="OrthoDB" id="9795573at2"/>
<feature type="region of interest" description="Disordered" evidence="6">
    <location>
        <begin position="331"/>
        <end position="350"/>
    </location>
</feature>
<dbReference type="GO" id="GO:0006310">
    <property type="term" value="P:DNA recombination"/>
    <property type="evidence" value="ECO:0007669"/>
    <property type="project" value="UniProtKB-KW"/>
</dbReference>
<dbReference type="InterPro" id="IPR002104">
    <property type="entry name" value="Integrase_catalytic"/>
</dbReference>